<dbReference type="HOGENOM" id="CLU_1414984_0_0_1"/>
<dbReference type="AlphaFoldDB" id="G3BBP3"/>
<feature type="region of interest" description="Disordered" evidence="1">
    <location>
        <begin position="79"/>
        <end position="105"/>
    </location>
</feature>
<reference evidence="2 3" key="1">
    <citation type="journal article" date="2011" name="Proc. Natl. Acad. Sci. U.S.A.">
        <title>Comparative genomics of xylose-fermenting fungi for enhanced biofuel production.</title>
        <authorList>
            <person name="Wohlbach D.J."/>
            <person name="Kuo A."/>
            <person name="Sato T.K."/>
            <person name="Potts K.M."/>
            <person name="Salamov A.A."/>
            <person name="LaButti K.M."/>
            <person name="Sun H."/>
            <person name="Clum A."/>
            <person name="Pangilinan J.L."/>
            <person name="Lindquist E.A."/>
            <person name="Lucas S."/>
            <person name="Lapidus A."/>
            <person name="Jin M."/>
            <person name="Gunawan C."/>
            <person name="Balan V."/>
            <person name="Dale B.E."/>
            <person name="Jeffries T.W."/>
            <person name="Zinkel R."/>
            <person name="Barry K.W."/>
            <person name="Grigoriev I.V."/>
            <person name="Gasch A.P."/>
        </authorList>
    </citation>
    <scope>NUCLEOTIDE SEQUENCE [LARGE SCALE GENOMIC DNA]</scope>
    <source>
        <strain evidence="3">ATCC 10573 / BCRC 21748 / CBS 615 / JCM 9827 / NBRC 10315 / NRRL Y-1498 / VKM Y-70</strain>
    </source>
</reference>
<dbReference type="EMBL" id="GL996527">
    <property type="protein sequence ID" value="EGV62201.1"/>
    <property type="molecule type" value="Genomic_DNA"/>
</dbReference>
<keyword evidence="3" id="KW-1185">Reference proteome</keyword>
<sequence>MQHPRSLASTPTSSDSNPFWAQYETINRGTFKGYKDIRRSRCFNMGCRTSFNAPCQHCRVLPYFPSPLRQVQYPPKFDDIPGVLRSDSDSSSNYDSDSSSEYEDSVILRSGREQAGLRLGAVNAKIDSLFHHGSHDFKGIENQQFCLQPYLHLSPPQPSDKGDKEPTKYIRFPQLTQRTLERISNKLRFRRA</sequence>
<evidence type="ECO:0000256" key="1">
    <source>
        <dbReference type="SAM" id="MobiDB-lite"/>
    </source>
</evidence>
<accession>G3BBP3</accession>
<dbReference type="Proteomes" id="UP000000707">
    <property type="component" value="Unassembled WGS sequence"/>
</dbReference>
<dbReference type="eggNOG" id="ENOG502RQHT">
    <property type="taxonomic scope" value="Eukaryota"/>
</dbReference>
<organism evidence="3">
    <name type="scientific">Candida tenuis (strain ATCC 10573 / BCRC 21748 / CBS 615 / JCM 9827 / NBRC 10315 / NRRL Y-1498 / VKM Y-70)</name>
    <name type="common">Yeast</name>
    <name type="synonym">Yamadazyma tenuis</name>
    <dbReference type="NCBI Taxonomy" id="590646"/>
    <lineage>
        <taxon>Eukaryota</taxon>
        <taxon>Fungi</taxon>
        <taxon>Dikarya</taxon>
        <taxon>Ascomycota</taxon>
        <taxon>Saccharomycotina</taxon>
        <taxon>Pichiomycetes</taxon>
        <taxon>Debaryomycetaceae</taxon>
        <taxon>Yamadazyma</taxon>
    </lineage>
</organism>
<evidence type="ECO:0000313" key="2">
    <source>
        <dbReference type="EMBL" id="EGV62201.1"/>
    </source>
</evidence>
<gene>
    <name evidence="2" type="ORF">CANTEDRAFT_115664</name>
</gene>
<evidence type="ECO:0000313" key="3">
    <source>
        <dbReference type="Proteomes" id="UP000000707"/>
    </source>
</evidence>
<name>G3BBP3_CANTC</name>
<protein>
    <submittedName>
        <fullName evidence="2">Uncharacterized protein</fullName>
    </submittedName>
</protein>
<proteinExistence type="predicted"/>